<evidence type="ECO:0000313" key="2">
    <source>
        <dbReference type="EMBL" id="BDA78471.1"/>
    </source>
</evidence>
<evidence type="ECO:0000313" key="3">
    <source>
        <dbReference type="Proteomes" id="UP000245263"/>
    </source>
</evidence>
<keyword evidence="3" id="KW-1185">Reference proteome</keyword>
<dbReference type="InterPro" id="IPR000639">
    <property type="entry name" value="Epox_hydrolase-like"/>
</dbReference>
<dbReference type="Pfam" id="PF00561">
    <property type="entry name" value="Abhydrolase_1"/>
    <property type="match status" value="1"/>
</dbReference>
<dbReference type="PRINTS" id="PR00111">
    <property type="entry name" value="ABHYDROLASE"/>
</dbReference>
<dbReference type="PANTHER" id="PTHR43798:SF5">
    <property type="entry name" value="MONOACYLGLYCEROL LIPASE ABHD6"/>
    <property type="match status" value="1"/>
</dbReference>
<dbReference type="InterPro" id="IPR000073">
    <property type="entry name" value="AB_hydrolase_1"/>
</dbReference>
<name>A0ABN6KFG9_9LEPT</name>
<proteinExistence type="predicted"/>
<dbReference type="PANTHER" id="PTHR43798">
    <property type="entry name" value="MONOACYLGLYCEROL LIPASE"/>
    <property type="match status" value="1"/>
</dbReference>
<dbReference type="PRINTS" id="PR00412">
    <property type="entry name" value="EPOXHYDRLASE"/>
</dbReference>
<reference evidence="2 3" key="1">
    <citation type="submission" date="2021-08" db="EMBL/GenBank/DDBJ databases">
        <title>Complete genome sequence of Leptospira kobayashii strain E30.</title>
        <authorList>
            <person name="Nakao R."/>
            <person name="Nakamura S."/>
            <person name="Masuzawa T."/>
            <person name="Koizumi N."/>
        </authorList>
    </citation>
    <scope>NUCLEOTIDE SEQUENCE [LARGE SCALE GENOMIC DNA]</scope>
    <source>
        <strain evidence="2 3">E30</strain>
    </source>
</reference>
<feature type="domain" description="AB hydrolase-1" evidence="1">
    <location>
        <begin position="34"/>
        <end position="264"/>
    </location>
</feature>
<dbReference type="InterPro" id="IPR029058">
    <property type="entry name" value="AB_hydrolase_fold"/>
</dbReference>
<dbReference type="EMBL" id="AP025028">
    <property type="protein sequence ID" value="BDA78471.1"/>
    <property type="molecule type" value="Genomic_DNA"/>
</dbReference>
<dbReference type="SUPFAM" id="SSF53474">
    <property type="entry name" value="alpha/beta-Hydrolases"/>
    <property type="match status" value="1"/>
</dbReference>
<evidence type="ECO:0000259" key="1">
    <source>
        <dbReference type="Pfam" id="PF00561"/>
    </source>
</evidence>
<sequence>MWERSRSGLSIKEISVGEFKWKYSEAGNRNSEQVLLAIHGFGGDKDHWTRFARYIPNEYRIISPDLPGFGENSRIEGLSYSIEEQVERLHEFAKSLELKKYHIIGNSMGGAIAGVYSAKYPDEILTLTLLDNAGIKSPEPSEVMKIVLSGKPNPLLVGSVEDFDRLIAFSFVKPPYLPRTLKSYFVERAVSNRNWNEHILQQIRKEGYILEPLLPKIKSPTFVIWGKQDNIIHHSCTIILEQKLKSKKKIMILPDVGHAPMIEQPEETANLWMGWIGEN</sequence>
<dbReference type="Proteomes" id="UP000245263">
    <property type="component" value="Chromosome 1"/>
</dbReference>
<protein>
    <submittedName>
        <fullName evidence="2">Lipase</fullName>
    </submittedName>
</protein>
<accession>A0ABN6KFG9</accession>
<organism evidence="2 3">
    <name type="scientific">Leptospira kobayashii</name>
    <dbReference type="NCBI Taxonomy" id="1917830"/>
    <lineage>
        <taxon>Bacteria</taxon>
        <taxon>Pseudomonadati</taxon>
        <taxon>Spirochaetota</taxon>
        <taxon>Spirochaetia</taxon>
        <taxon>Leptospirales</taxon>
        <taxon>Leptospiraceae</taxon>
        <taxon>Leptospira</taxon>
    </lineage>
</organism>
<dbReference type="Gene3D" id="3.40.50.1820">
    <property type="entry name" value="alpha/beta hydrolase"/>
    <property type="match status" value="1"/>
</dbReference>
<gene>
    <name evidence="2" type="ORF">LPTSP3_g14010</name>
</gene>
<dbReference type="InterPro" id="IPR050266">
    <property type="entry name" value="AB_hydrolase_sf"/>
</dbReference>